<feature type="signal peptide" evidence="9">
    <location>
        <begin position="1"/>
        <end position="27"/>
    </location>
</feature>
<feature type="domain" description="Fibronectin type-III" evidence="10">
    <location>
        <begin position="120"/>
        <end position="224"/>
    </location>
</feature>
<keyword evidence="4 8" id="KW-1133">Transmembrane helix</keyword>
<evidence type="ECO:0000256" key="5">
    <source>
        <dbReference type="ARBA" id="ARBA00023136"/>
    </source>
</evidence>
<dbReference type="InterPro" id="IPR013783">
    <property type="entry name" value="Ig-like_fold"/>
</dbReference>
<evidence type="ECO:0000256" key="2">
    <source>
        <dbReference type="ARBA" id="ARBA00022692"/>
    </source>
</evidence>
<dbReference type="SUPFAM" id="SSF49265">
    <property type="entry name" value="Fibronectin type III"/>
    <property type="match status" value="1"/>
</dbReference>
<organism evidence="11 12">
    <name type="scientific">Scomber scombrus</name>
    <name type="common">Atlantic mackerel</name>
    <name type="synonym">Scomber vernalis</name>
    <dbReference type="NCBI Taxonomy" id="13677"/>
    <lineage>
        <taxon>Eukaryota</taxon>
        <taxon>Metazoa</taxon>
        <taxon>Chordata</taxon>
        <taxon>Craniata</taxon>
        <taxon>Vertebrata</taxon>
        <taxon>Euteleostomi</taxon>
        <taxon>Actinopterygii</taxon>
        <taxon>Neopterygii</taxon>
        <taxon>Teleostei</taxon>
        <taxon>Neoteleostei</taxon>
        <taxon>Acanthomorphata</taxon>
        <taxon>Pelagiaria</taxon>
        <taxon>Scombriformes</taxon>
        <taxon>Scombridae</taxon>
        <taxon>Scomber</taxon>
    </lineage>
</organism>
<keyword evidence="2 8" id="KW-0812">Transmembrane</keyword>
<proteinExistence type="predicted"/>
<evidence type="ECO:0000256" key="8">
    <source>
        <dbReference type="SAM" id="Phobius"/>
    </source>
</evidence>
<evidence type="ECO:0000256" key="7">
    <source>
        <dbReference type="ARBA" id="ARBA00023180"/>
    </source>
</evidence>
<dbReference type="Proteomes" id="UP001314229">
    <property type="component" value="Unassembled WGS sequence"/>
</dbReference>
<sequence length="650" mass="71295">MEFNRRLRDRMSVILFLLGNIATVALSGLNCTTGLHLDCNNNFEDTMYCHFDAQNCSEYKLSIQSNEGYGRVNCTVEQCARRCCCSVGLYLVHGETHTARVQKGDQSLGCKNIDVSFTGRPNKPTIIQVDESNGNFIVIWRSNVQRKSTKDSLWAEVTYHKKGDTNKTLVLVKPYEVNGQNTFEISGKDLEPITTYVVRVRSKSNISDLYSDSSEEYEFTTHITMQTAADTTAISRNILLWALIIFLSIFAAILSGAIYFCYVKFKAKLWDSVSDTQNPKVLLMHSSEQEMLKPKPPIISSICVEPFIPVDSKPWSKGSLTDICSNSLHQSSGISTGSSALSYAHTEPADIIACVQDALGKAFPNISPISPVTSNLLTESTKGSGSFSTPYNNCSVKAYDSSSGSSGFDNKTYSILIPACQTVTDSSENQTQAEMLCDSAYHPSEGDMMTCLDKQAPACLVPVQDIIFPPVASSLIQTDMSYQGNADSGRFSYAEDSSLSSISSSTNTTASCDLLSRVENFDECVVATKPDGQSEEVTVCDENPCYNCVPPNSCNFLPVDDNYQAFQSLVKPPDVLISEQRSGEEEEDFDRYPEKASTNILQSFLSPVFPDFTNGVQGGRCFSELQNPFLTVISAGQSLPIITDSGYQSV</sequence>
<dbReference type="InterPro" id="IPR003961">
    <property type="entry name" value="FN3_dom"/>
</dbReference>
<evidence type="ECO:0000259" key="10">
    <source>
        <dbReference type="PROSITE" id="PS50853"/>
    </source>
</evidence>
<keyword evidence="7" id="KW-0325">Glycoprotein</keyword>
<evidence type="ECO:0000256" key="3">
    <source>
        <dbReference type="ARBA" id="ARBA00022729"/>
    </source>
</evidence>
<dbReference type="Gene3D" id="2.60.40.10">
    <property type="entry name" value="Immunoglobulins"/>
    <property type="match status" value="1"/>
</dbReference>
<keyword evidence="5 8" id="KW-0472">Membrane</keyword>
<evidence type="ECO:0000256" key="9">
    <source>
        <dbReference type="SAM" id="SignalP"/>
    </source>
</evidence>
<dbReference type="PANTHER" id="PTHR23037:SF42">
    <property type="entry name" value="CYTOKINE RECEPTOR COMMON SUBUNIT GAMMA ISOFORM X1-RELATED"/>
    <property type="match status" value="1"/>
</dbReference>
<dbReference type="GO" id="GO:0009897">
    <property type="term" value="C:external side of plasma membrane"/>
    <property type="evidence" value="ECO:0007669"/>
    <property type="project" value="TreeGrafter"/>
</dbReference>
<dbReference type="PROSITE" id="PS50853">
    <property type="entry name" value="FN3"/>
    <property type="match status" value="1"/>
</dbReference>
<evidence type="ECO:0000256" key="6">
    <source>
        <dbReference type="ARBA" id="ARBA00023170"/>
    </source>
</evidence>
<dbReference type="InterPro" id="IPR036116">
    <property type="entry name" value="FN3_sf"/>
</dbReference>
<name>A0AAV1P6I7_SCOSC</name>
<dbReference type="AlphaFoldDB" id="A0AAV1P6I7"/>
<dbReference type="GO" id="GO:0016064">
    <property type="term" value="P:immunoglobulin mediated immune response"/>
    <property type="evidence" value="ECO:0007669"/>
    <property type="project" value="TreeGrafter"/>
</dbReference>
<keyword evidence="3 9" id="KW-0732">Signal</keyword>
<evidence type="ECO:0000256" key="4">
    <source>
        <dbReference type="ARBA" id="ARBA00022989"/>
    </source>
</evidence>
<evidence type="ECO:0000313" key="11">
    <source>
        <dbReference type="EMBL" id="CAK6967272.1"/>
    </source>
</evidence>
<reference evidence="11 12" key="1">
    <citation type="submission" date="2024-01" db="EMBL/GenBank/DDBJ databases">
        <authorList>
            <person name="Alioto T."/>
            <person name="Alioto T."/>
            <person name="Gomez Garrido J."/>
        </authorList>
    </citation>
    <scope>NUCLEOTIDE SEQUENCE [LARGE SCALE GENOMIC DNA]</scope>
</reference>
<feature type="transmembrane region" description="Helical" evidence="8">
    <location>
        <begin position="238"/>
        <end position="262"/>
    </location>
</feature>
<keyword evidence="12" id="KW-1185">Reference proteome</keyword>
<comment type="caution">
    <text evidence="11">The sequence shown here is derived from an EMBL/GenBank/DDBJ whole genome shotgun (WGS) entry which is preliminary data.</text>
</comment>
<protein>
    <submittedName>
        <fullName evidence="11">Uncharacterized protein LOC128358907</fullName>
    </submittedName>
</protein>
<keyword evidence="6" id="KW-0675">Receptor</keyword>
<evidence type="ECO:0000313" key="12">
    <source>
        <dbReference type="Proteomes" id="UP001314229"/>
    </source>
</evidence>
<feature type="chain" id="PRO_5043852821" evidence="9">
    <location>
        <begin position="28"/>
        <end position="650"/>
    </location>
</feature>
<accession>A0AAV1P6I7</accession>
<dbReference type="PANTHER" id="PTHR23037">
    <property type="entry name" value="CYTOKINE RECEPTOR"/>
    <property type="match status" value="1"/>
</dbReference>
<dbReference type="EMBL" id="CAWUFR010000102">
    <property type="protein sequence ID" value="CAK6967272.1"/>
    <property type="molecule type" value="Genomic_DNA"/>
</dbReference>
<gene>
    <name evidence="11" type="ORF">FSCOSCO3_A022991</name>
</gene>
<dbReference type="CDD" id="cd00063">
    <property type="entry name" value="FN3"/>
    <property type="match status" value="1"/>
</dbReference>
<dbReference type="GO" id="GO:0004896">
    <property type="term" value="F:cytokine receptor activity"/>
    <property type="evidence" value="ECO:0007669"/>
    <property type="project" value="TreeGrafter"/>
</dbReference>
<evidence type="ECO:0000256" key="1">
    <source>
        <dbReference type="ARBA" id="ARBA00004479"/>
    </source>
</evidence>
<comment type="subcellular location">
    <subcellularLocation>
        <location evidence="1">Membrane</location>
        <topology evidence="1">Single-pass type I membrane protein</topology>
    </subcellularLocation>
</comment>